<evidence type="ECO:0000313" key="3">
    <source>
        <dbReference type="Proteomes" id="UP001498476"/>
    </source>
</evidence>
<evidence type="ECO:0000313" key="2">
    <source>
        <dbReference type="EMBL" id="KAK7420092.1"/>
    </source>
</evidence>
<keyword evidence="3" id="KW-1185">Reference proteome</keyword>
<comment type="caution">
    <text evidence="2">The sequence shown here is derived from an EMBL/GenBank/DDBJ whole genome shotgun (WGS) entry which is preliminary data.</text>
</comment>
<proteinExistence type="predicted"/>
<reference evidence="2 3" key="1">
    <citation type="journal article" date="2025" name="Microbiol. Resour. Announc.">
        <title>Draft genome sequences for Neonectria magnoliae and Neonectria punicea, canker pathogens of Liriodendron tulipifera and Acer saccharum in West Virginia.</title>
        <authorList>
            <person name="Petronek H.M."/>
            <person name="Kasson M.T."/>
            <person name="Metheny A.M."/>
            <person name="Stauder C.M."/>
            <person name="Lovett B."/>
            <person name="Lynch S.C."/>
            <person name="Garnas J.R."/>
            <person name="Kasson L.R."/>
            <person name="Stajich J.E."/>
        </authorList>
    </citation>
    <scope>NUCLEOTIDE SEQUENCE [LARGE SCALE GENOMIC DNA]</scope>
    <source>
        <strain evidence="2 3">NRRL 64653</strain>
    </source>
</reference>
<gene>
    <name evidence="2" type="ORF">QQX98_002954</name>
</gene>
<organism evidence="2 3">
    <name type="scientific">Neonectria punicea</name>
    <dbReference type="NCBI Taxonomy" id="979145"/>
    <lineage>
        <taxon>Eukaryota</taxon>
        <taxon>Fungi</taxon>
        <taxon>Dikarya</taxon>
        <taxon>Ascomycota</taxon>
        <taxon>Pezizomycotina</taxon>
        <taxon>Sordariomycetes</taxon>
        <taxon>Hypocreomycetidae</taxon>
        <taxon>Hypocreales</taxon>
        <taxon>Nectriaceae</taxon>
        <taxon>Neonectria</taxon>
    </lineage>
</organism>
<feature type="region of interest" description="Disordered" evidence="1">
    <location>
        <begin position="1"/>
        <end position="43"/>
    </location>
</feature>
<dbReference type="SUPFAM" id="SSF160104">
    <property type="entry name" value="Acetoacetate decarboxylase-like"/>
    <property type="match status" value="1"/>
</dbReference>
<accession>A0ABR1HGW9</accession>
<name>A0ABR1HGW9_9HYPO</name>
<evidence type="ECO:0000256" key="1">
    <source>
        <dbReference type="SAM" id="MobiDB-lite"/>
    </source>
</evidence>
<dbReference type="Proteomes" id="UP001498476">
    <property type="component" value="Unassembled WGS sequence"/>
</dbReference>
<sequence length="345" mass="38378">MSLIDTTINPTDAPEAPDSATSPPALDSNSYANTSPEHIPAVPPPWTLKGDVYSFSWWTTGAQAKAGLPSMAYSPLEAASDFAAPSSGKPVGGLSMIQILRYKDSPVGPYDELLVVPGSFDYTRDDAQGKKRTRRNPRISRIYVSQKHTCYNGRKSEHTTHSLTLTSLISDALPNHDQDWNVPKHLARFDWSNNPDGSTTIKVFPHDTNPNDDDAEATASPVPFFQASFKPWRFAPSFPFATTWVNYLGITSTLVLPPLPQGNGSQGELPGTDRWCSVVPKQYSRRTMLGWFDVAQHRDDKGQLAGEHENFWPTLNRWQLGMKMENADLAFDHPEETWDPPRSHL</sequence>
<feature type="compositionally biased region" description="Polar residues" evidence="1">
    <location>
        <begin position="19"/>
        <end position="36"/>
    </location>
</feature>
<dbReference type="EMBL" id="JAZAVJ010000032">
    <property type="protein sequence ID" value="KAK7420092.1"/>
    <property type="molecule type" value="Genomic_DNA"/>
</dbReference>
<protein>
    <submittedName>
        <fullName evidence="2">Uncharacterized protein</fullName>
    </submittedName>
</protein>
<dbReference type="InterPro" id="IPR023375">
    <property type="entry name" value="ADC_dom_sf"/>
</dbReference>
<dbReference type="PANTHER" id="PTHR40518">
    <property type="entry name" value="ACETOACETATE DECARBOXYLASE"/>
    <property type="match status" value="1"/>
</dbReference>
<dbReference type="PANTHER" id="PTHR40518:SF1">
    <property type="entry name" value="ACETOACETATE DECARBOXYLASE"/>
    <property type="match status" value="1"/>
</dbReference>
<feature type="compositionally biased region" description="Polar residues" evidence="1">
    <location>
        <begin position="1"/>
        <end position="10"/>
    </location>
</feature>